<accession>A0A9X3TWZ6</accession>
<name>A0A9X3TWZ6_9PROT</name>
<feature type="transmembrane region" description="Helical" evidence="1">
    <location>
        <begin position="47"/>
        <end position="67"/>
    </location>
</feature>
<dbReference type="InterPro" id="IPR037185">
    <property type="entry name" value="EmrE-like"/>
</dbReference>
<reference evidence="2" key="2">
    <citation type="journal article" date="2023" name="Syst. Appl. Microbiol.">
        <title>Govania unica gen. nov., sp. nov., a rare biosphere bacterium that represents a novel family in the class Alphaproteobacteria.</title>
        <authorList>
            <person name="Vandamme P."/>
            <person name="Peeters C."/>
            <person name="Hettiarachchi A."/>
            <person name="Cnockaert M."/>
            <person name="Carlier A."/>
        </authorList>
    </citation>
    <scope>NUCLEOTIDE SEQUENCE</scope>
    <source>
        <strain evidence="2">LMG 31809</strain>
    </source>
</reference>
<gene>
    <name evidence="2" type="ORF">NYP16_04085</name>
</gene>
<evidence type="ECO:0000256" key="1">
    <source>
        <dbReference type="SAM" id="Phobius"/>
    </source>
</evidence>
<dbReference type="AlphaFoldDB" id="A0A9X3TWZ6"/>
<dbReference type="Gene3D" id="1.10.3730.20">
    <property type="match status" value="1"/>
</dbReference>
<keyword evidence="1" id="KW-0472">Membrane</keyword>
<protein>
    <submittedName>
        <fullName evidence="2">Transporter</fullName>
    </submittedName>
</protein>
<keyword evidence="3" id="KW-1185">Reference proteome</keyword>
<organism evidence="2 3">
    <name type="scientific">Govanella unica</name>
    <dbReference type="NCBI Taxonomy" id="2975056"/>
    <lineage>
        <taxon>Bacteria</taxon>
        <taxon>Pseudomonadati</taxon>
        <taxon>Pseudomonadota</taxon>
        <taxon>Alphaproteobacteria</taxon>
        <taxon>Emcibacterales</taxon>
        <taxon>Govanellaceae</taxon>
        <taxon>Govanella</taxon>
    </lineage>
</organism>
<dbReference type="Proteomes" id="UP001141619">
    <property type="component" value="Unassembled WGS sequence"/>
</dbReference>
<dbReference type="EMBL" id="JANWOI010000001">
    <property type="protein sequence ID" value="MDA5193134.1"/>
    <property type="molecule type" value="Genomic_DNA"/>
</dbReference>
<reference evidence="2" key="1">
    <citation type="submission" date="2022-08" db="EMBL/GenBank/DDBJ databases">
        <authorList>
            <person name="Vandamme P."/>
            <person name="Hettiarachchi A."/>
            <person name="Peeters C."/>
            <person name="Cnockaert M."/>
            <person name="Carlier A."/>
        </authorList>
    </citation>
    <scope>NUCLEOTIDE SEQUENCE</scope>
    <source>
        <strain evidence="2">LMG 31809</strain>
    </source>
</reference>
<feature type="transmembrane region" description="Helical" evidence="1">
    <location>
        <begin position="7"/>
        <end position="27"/>
    </location>
</feature>
<evidence type="ECO:0000313" key="3">
    <source>
        <dbReference type="Proteomes" id="UP001141619"/>
    </source>
</evidence>
<feature type="transmembrane region" description="Helical" evidence="1">
    <location>
        <begin position="74"/>
        <end position="93"/>
    </location>
</feature>
<dbReference type="SUPFAM" id="SSF103481">
    <property type="entry name" value="Multidrug resistance efflux transporter EmrE"/>
    <property type="match status" value="1"/>
</dbReference>
<keyword evidence="1" id="KW-0812">Transmembrane</keyword>
<dbReference type="RefSeq" id="WP_274942828.1">
    <property type="nucleotide sequence ID" value="NZ_JANWOI010000001.1"/>
</dbReference>
<comment type="caution">
    <text evidence="2">The sequence shown here is derived from an EMBL/GenBank/DDBJ whole genome shotgun (WGS) entry which is preliminary data.</text>
</comment>
<feature type="transmembrane region" description="Helical" evidence="1">
    <location>
        <begin position="99"/>
        <end position="117"/>
    </location>
</feature>
<sequence>MRSIHVVYLVIYAFSLSVGQIMFKLAAERAGGRTGSDFLFSLAVNPFFILAVLLYGFITLFWVWLLTQVPLSRAYPFVVLSFLFTPALSILLFRESLNGWYALGLALILSGLGIVLWKSS</sequence>
<evidence type="ECO:0000313" key="2">
    <source>
        <dbReference type="EMBL" id="MDA5193134.1"/>
    </source>
</evidence>
<proteinExistence type="predicted"/>
<keyword evidence="1" id="KW-1133">Transmembrane helix</keyword>